<dbReference type="EMBL" id="RJUF01000020">
    <property type="protein sequence ID" value="MCP9763117.1"/>
    <property type="molecule type" value="Genomic_DNA"/>
</dbReference>
<keyword evidence="12" id="KW-0234">DNA repair</keyword>
<name>A0AAE3KSA0_9BACT</name>
<dbReference type="InterPro" id="IPR003265">
    <property type="entry name" value="HhH-GPD_domain"/>
</dbReference>
<keyword evidence="11" id="KW-0411">Iron-sulfur</keyword>
<dbReference type="Pfam" id="PF00730">
    <property type="entry name" value="HhH-GPD"/>
    <property type="match status" value="1"/>
</dbReference>
<evidence type="ECO:0000256" key="5">
    <source>
        <dbReference type="ARBA" id="ARBA00022023"/>
    </source>
</evidence>
<dbReference type="SMART" id="SM00525">
    <property type="entry name" value="FES"/>
    <property type="match status" value="1"/>
</dbReference>
<evidence type="ECO:0000256" key="4">
    <source>
        <dbReference type="ARBA" id="ARBA00012045"/>
    </source>
</evidence>
<protein>
    <recommendedName>
        <fullName evidence="5 14">Adenine DNA glycosylase</fullName>
        <ecNumber evidence="4 14">3.2.2.31</ecNumber>
    </recommendedName>
</protein>
<keyword evidence="7" id="KW-0479">Metal-binding</keyword>
<proteinExistence type="inferred from homology"/>
<evidence type="ECO:0000256" key="11">
    <source>
        <dbReference type="ARBA" id="ARBA00023014"/>
    </source>
</evidence>
<comment type="caution">
    <text evidence="16">The sequence shown here is derived from an EMBL/GenBank/DDBJ whole genome shotgun (WGS) entry which is preliminary data.</text>
</comment>
<dbReference type="RefSeq" id="WP_255036904.1">
    <property type="nucleotide sequence ID" value="NZ_RJUF01000020.1"/>
</dbReference>
<dbReference type="InterPro" id="IPR023170">
    <property type="entry name" value="HhH_base_excis_C"/>
</dbReference>
<dbReference type="SUPFAM" id="SSF48150">
    <property type="entry name" value="DNA-glycosylase"/>
    <property type="match status" value="1"/>
</dbReference>
<dbReference type="PANTHER" id="PTHR42944:SF1">
    <property type="entry name" value="ADENINE DNA GLYCOSYLASE"/>
    <property type="match status" value="1"/>
</dbReference>
<evidence type="ECO:0000313" key="16">
    <source>
        <dbReference type="EMBL" id="MCP9763117.1"/>
    </source>
</evidence>
<dbReference type="GO" id="GO:0046872">
    <property type="term" value="F:metal ion binding"/>
    <property type="evidence" value="ECO:0007669"/>
    <property type="project" value="UniProtKB-UniRule"/>
</dbReference>
<dbReference type="SMART" id="SM00478">
    <property type="entry name" value="ENDO3c"/>
    <property type="match status" value="1"/>
</dbReference>
<dbReference type="GO" id="GO:0035485">
    <property type="term" value="F:adenine/guanine mispair binding"/>
    <property type="evidence" value="ECO:0007669"/>
    <property type="project" value="TreeGrafter"/>
</dbReference>
<dbReference type="InterPro" id="IPR029119">
    <property type="entry name" value="MutY_C"/>
</dbReference>
<comment type="similarity">
    <text evidence="3 14">Belongs to the Nth/MutY family.</text>
</comment>
<keyword evidence="13 14" id="KW-0326">Glycosidase</keyword>
<dbReference type="Gene3D" id="1.10.1670.10">
    <property type="entry name" value="Helix-hairpin-Helix base-excision DNA repair enzymes (C-terminal)"/>
    <property type="match status" value="1"/>
</dbReference>
<keyword evidence="10 14" id="KW-0408">Iron</keyword>
<dbReference type="InterPro" id="IPR011257">
    <property type="entry name" value="DNA_glycosylase"/>
</dbReference>
<dbReference type="Proteomes" id="UP001204144">
    <property type="component" value="Unassembled WGS sequence"/>
</dbReference>
<comment type="catalytic activity">
    <reaction evidence="1 14">
        <text>Hydrolyzes free adenine bases from 7,8-dihydro-8-oxoguanine:adenine mismatched double-stranded DNA, leaving an apurinic site.</text>
        <dbReference type="EC" id="3.2.2.31"/>
    </reaction>
</comment>
<dbReference type="NCBIfam" id="TIGR01084">
    <property type="entry name" value="mutY"/>
    <property type="match status" value="1"/>
</dbReference>
<dbReference type="GO" id="GO:0000701">
    <property type="term" value="F:purine-specific mismatch base pair DNA N-glycosylase activity"/>
    <property type="evidence" value="ECO:0007669"/>
    <property type="project" value="UniProtKB-EC"/>
</dbReference>
<dbReference type="InterPro" id="IPR044298">
    <property type="entry name" value="MIG/MutY"/>
</dbReference>
<evidence type="ECO:0000256" key="3">
    <source>
        <dbReference type="ARBA" id="ARBA00008343"/>
    </source>
</evidence>
<evidence type="ECO:0000256" key="8">
    <source>
        <dbReference type="ARBA" id="ARBA00022763"/>
    </source>
</evidence>
<feature type="domain" description="HhH-GPD" evidence="15">
    <location>
        <begin position="34"/>
        <end position="185"/>
    </location>
</feature>
<dbReference type="GO" id="GO:0032357">
    <property type="term" value="F:oxidized purine DNA binding"/>
    <property type="evidence" value="ECO:0007669"/>
    <property type="project" value="TreeGrafter"/>
</dbReference>
<accession>A0AAE3KSA0</accession>
<sequence>MFAKKIISWYLKNKRDLPWRNTDNPYYIWLSEIILQQTRVQQGLPYYEKFVENFKTVEALAAANEGEVLRLWQGLGYYSRGRNLHKTAQVVVREYGGRFPDNFKDLQKLKGVGRYTAAAIASFAFNESVPAIDGNALRVLTRFFEIFDPIDSPSVQKNIFDIATDLMKNVDAGNYNQAVMELGATVCTPKNPNCEECPINIECKAFENKSVSQIPIKAKKTKVSQKFFQYFVFEHKGRYWLKKRADNEIWANMYDFYLVESENLDYHENLEKTIEEFNIEVESVKTYPVVNHILTHQKQQIAFTEVKCKSASTIGNGNWYTIEELDDLAKPKIIVDFIQNLKKG</sequence>
<organism evidence="16 17">
    <name type="scientific">Lacihabitans soyangensis</name>
    <dbReference type="NCBI Taxonomy" id="869394"/>
    <lineage>
        <taxon>Bacteria</taxon>
        <taxon>Pseudomonadati</taxon>
        <taxon>Bacteroidota</taxon>
        <taxon>Cytophagia</taxon>
        <taxon>Cytophagales</taxon>
        <taxon>Leadbetterellaceae</taxon>
        <taxon>Lacihabitans</taxon>
    </lineage>
</organism>
<evidence type="ECO:0000256" key="2">
    <source>
        <dbReference type="ARBA" id="ARBA00002933"/>
    </source>
</evidence>
<keyword evidence="6" id="KW-0004">4Fe-4S</keyword>
<evidence type="ECO:0000256" key="12">
    <source>
        <dbReference type="ARBA" id="ARBA00023204"/>
    </source>
</evidence>
<dbReference type="InterPro" id="IPR005760">
    <property type="entry name" value="A/G_AdeGlyc_MutY"/>
</dbReference>
<evidence type="ECO:0000256" key="6">
    <source>
        <dbReference type="ARBA" id="ARBA00022485"/>
    </source>
</evidence>
<keyword evidence="9" id="KW-0378">Hydrolase</keyword>
<dbReference type="GO" id="GO:0006284">
    <property type="term" value="P:base-excision repair"/>
    <property type="evidence" value="ECO:0007669"/>
    <property type="project" value="UniProtKB-UniRule"/>
</dbReference>
<dbReference type="PANTHER" id="PTHR42944">
    <property type="entry name" value="ADENINE DNA GLYCOSYLASE"/>
    <property type="match status" value="1"/>
</dbReference>
<evidence type="ECO:0000256" key="1">
    <source>
        <dbReference type="ARBA" id="ARBA00000843"/>
    </source>
</evidence>
<evidence type="ECO:0000259" key="15">
    <source>
        <dbReference type="SMART" id="SM00478"/>
    </source>
</evidence>
<keyword evidence="17" id="KW-1185">Reference proteome</keyword>
<evidence type="ECO:0000256" key="10">
    <source>
        <dbReference type="ARBA" id="ARBA00023004"/>
    </source>
</evidence>
<dbReference type="GO" id="GO:0051539">
    <property type="term" value="F:4 iron, 4 sulfur cluster binding"/>
    <property type="evidence" value="ECO:0007669"/>
    <property type="project" value="UniProtKB-UniRule"/>
</dbReference>
<dbReference type="GO" id="GO:0034039">
    <property type="term" value="F:8-oxo-7,8-dihydroguanine DNA N-glycosylase activity"/>
    <property type="evidence" value="ECO:0007669"/>
    <property type="project" value="TreeGrafter"/>
</dbReference>
<dbReference type="AlphaFoldDB" id="A0AAE3KSA0"/>
<dbReference type="CDD" id="cd00056">
    <property type="entry name" value="ENDO3c"/>
    <property type="match status" value="1"/>
</dbReference>
<evidence type="ECO:0000313" key="17">
    <source>
        <dbReference type="Proteomes" id="UP001204144"/>
    </source>
</evidence>
<comment type="function">
    <text evidence="2">Adenine glycosylase active on G-A mispairs. MutY also corrects error-prone DNA synthesis past GO lesions which are due to the oxidatively damaged form of guanine: 7,8-dihydro-8-oxoguanine (8-oxo-dGTP).</text>
</comment>
<comment type="cofactor">
    <cofactor evidence="14">
        <name>[4Fe-4S] cluster</name>
        <dbReference type="ChEBI" id="CHEBI:49883"/>
    </cofactor>
    <text evidence="14">Binds 1 [4Fe-4S] cluster.</text>
</comment>
<dbReference type="Gene3D" id="3.90.79.10">
    <property type="entry name" value="Nucleoside Triphosphate Pyrophosphohydrolase"/>
    <property type="match status" value="1"/>
</dbReference>
<dbReference type="Gene3D" id="1.10.340.30">
    <property type="entry name" value="Hypothetical protein, domain 2"/>
    <property type="match status" value="1"/>
</dbReference>
<gene>
    <name evidence="16" type="primary">mutY</name>
    <name evidence="16" type="ORF">EGI31_09125</name>
</gene>
<dbReference type="Pfam" id="PF00633">
    <property type="entry name" value="HHH"/>
    <property type="match status" value="1"/>
</dbReference>
<reference evidence="16 17" key="1">
    <citation type="submission" date="2018-11" db="EMBL/GenBank/DDBJ databases">
        <title>Novel bacteria species description.</title>
        <authorList>
            <person name="Han J.-H."/>
        </authorList>
    </citation>
    <scope>NUCLEOTIDE SEQUENCE [LARGE SCALE GENOMIC DNA]</scope>
    <source>
        <strain evidence="16 17">KCTC23259</strain>
    </source>
</reference>
<dbReference type="InterPro" id="IPR015797">
    <property type="entry name" value="NUDIX_hydrolase-like_dom_sf"/>
</dbReference>
<evidence type="ECO:0000256" key="7">
    <source>
        <dbReference type="ARBA" id="ARBA00022723"/>
    </source>
</evidence>
<evidence type="ECO:0000256" key="14">
    <source>
        <dbReference type="RuleBase" id="RU365096"/>
    </source>
</evidence>
<evidence type="ECO:0000256" key="13">
    <source>
        <dbReference type="ARBA" id="ARBA00023295"/>
    </source>
</evidence>
<dbReference type="EC" id="3.2.2.31" evidence="4 14"/>
<dbReference type="Pfam" id="PF10576">
    <property type="entry name" value="EndIII_4Fe-2S"/>
    <property type="match status" value="1"/>
</dbReference>
<dbReference type="FunFam" id="1.10.340.30:FF:000002">
    <property type="entry name" value="Adenine DNA glycosylase"/>
    <property type="match status" value="1"/>
</dbReference>
<dbReference type="Pfam" id="PF14815">
    <property type="entry name" value="NUDIX_4"/>
    <property type="match status" value="1"/>
</dbReference>
<evidence type="ECO:0000256" key="9">
    <source>
        <dbReference type="ARBA" id="ARBA00022801"/>
    </source>
</evidence>
<dbReference type="SUPFAM" id="SSF55811">
    <property type="entry name" value="Nudix"/>
    <property type="match status" value="1"/>
</dbReference>
<dbReference type="InterPro" id="IPR000445">
    <property type="entry name" value="HhH_motif"/>
</dbReference>
<dbReference type="GO" id="GO:0006298">
    <property type="term" value="P:mismatch repair"/>
    <property type="evidence" value="ECO:0007669"/>
    <property type="project" value="TreeGrafter"/>
</dbReference>
<keyword evidence="8 14" id="KW-0227">DNA damage</keyword>
<dbReference type="InterPro" id="IPR003651">
    <property type="entry name" value="Endonuclease3_FeS-loop_motif"/>
</dbReference>
<dbReference type="CDD" id="cd03431">
    <property type="entry name" value="NUDIX_DNA_Glycosylase_C-MutY"/>
    <property type="match status" value="1"/>
</dbReference>